<sequence length="902" mass="98893">MSPRFSFWATRLLGVPRVRLYQDALFVKRPGDGATDWHSDLGLAPFDTNSFLTFWLPLTAVPPRGGSSLVYVIGSHRDFALPFHGDLDEDLTGRYKLWRTGSILPGDASIHHGWTLHSAAAAPSSGPLRVAWTLGFVADGARLHGARGGPAEDAVSYEPWIGDCGRGAVVDHPMVPLWSTRAVAELELILAEDPMCTGERDKEESNGSRKDDDDTQREREEKVPMTSQPPLPISDAPRLQKVLRYAVCLLPDLRFEAWKKANALLEPGATCPFTCELKSVESTGAKNPPVGRLHFSMELTVSSAGDSPQGQADSSEVYLRVWLNTVQGYFSGARAILKLGPSQELLVPVQPMREDLGHLGGGAVSAQPIWNTRDGICSSPSPPCIFVQIWQGAELCGLAKLILSQLPPESCQNIALQGYEKLLEGELDIFAVTTDRSIGKLHVLVHAGSQEVLQVLQAPAPPDCEFTLEDAAAGIMILACHDIEELEQSITQQLQTGPLNLRACEPGLTKKEADSLTVWMKAETSTNEGSVWMALKPRIEAAHQSFDQLVKDVGEVSSTSVALDFLDVAAPSKLQRQDIARVLRLRGIELGWNTLESLFLALGCQSSQALPAAYFTRLFKARAEKRIADIATLRQLEGQVLAWAGQLESPRKLVNSFSKSDGTMDLMGLKVLLSQGPVSRNDLDRLAGWRFEELGARPGGSVPSESVLQWLTREIKVQQPEKGTQACLPIDGNTAQQEQAHLDQRLLAFSHKNVKVDEPGHQHELNPVSTHIERSVGYPVVPTEVATGVSWETVERKERLEARVEERAERASIQLSQPVRRIDDLQKLEEAFSTLLKLPLHRVKVFGAEGASRICLLIREESHQGHLGHPKGLSAEAALRDLAQQMRDPAKLTATALDIYFS</sequence>
<proteinExistence type="predicted"/>
<comment type="cofactor">
    <cofactor evidence="1">
        <name>Fe cation</name>
        <dbReference type="ChEBI" id="CHEBI:24875"/>
    </cofactor>
</comment>
<dbReference type="Proteomes" id="UP001642464">
    <property type="component" value="Unassembled WGS sequence"/>
</dbReference>
<evidence type="ECO:0000313" key="3">
    <source>
        <dbReference type="EMBL" id="CAK9006094.1"/>
    </source>
</evidence>
<gene>
    <name evidence="3" type="ORF">SCF082_LOCUS8882</name>
</gene>
<dbReference type="Pfam" id="PF05721">
    <property type="entry name" value="PhyH"/>
    <property type="match status" value="1"/>
</dbReference>
<evidence type="ECO:0000256" key="1">
    <source>
        <dbReference type="ARBA" id="ARBA00001962"/>
    </source>
</evidence>
<feature type="compositionally biased region" description="Basic and acidic residues" evidence="2">
    <location>
        <begin position="198"/>
        <end position="223"/>
    </location>
</feature>
<dbReference type="PANTHER" id="PTHR20883:SF49">
    <property type="entry name" value="PHYTANOYL-COA DIOXYGENASE"/>
    <property type="match status" value="1"/>
</dbReference>
<organism evidence="3 4">
    <name type="scientific">Durusdinium trenchii</name>
    <dbReference type="NCBI Taxonomy" id="1381693"/>
    <lineage>
        <taxon>Eukaryota</taxon>
        <taxon>Sar</taxon>
        <taxon>Alveolata</taxon>
        <taxon>Dinophyceae</taxon>
        <taxon>Suessiales</taxon>
        <taxon>Symbiodiniaceae</taxon>
        <taxon>Durusdinium</taxon>
    </lineage>
</organism>
<dbReference type="InterPro" id="IPR008775">
    <property type="entry name" value="Phytyl_CoA_dOase-like"/>
</dbReference>
<evidence type="ECO:0000256" key="2">
    <source>
        <dbReference type="SAM" id="MobiDB-lite"/>
    </source>
</evidence>
<keyword evidence="4" id="KW-1185">Reference proteome</keyword>
<reference evidence="3 4" key="1">
    <citation type="submission" date="2024-02" db="EMBL/GenBank/DDBJ databases">
        <authorList>
            <person name="Chen Y."/>
            <person name="Shah S."/>
            <person name="Dougan E. K."/>
            <person name="Thang M."/>
            <person name="Chan C."/>
        </authorList>
    </citation>
    <scope>NUCLEOTIDE SEQUENCE [LARGE SCALE GENOMIC DNA]</scope>
</reference>
<dbReference type="SUPFAM" id="SSF51197">
    <property type="entry name" value="Clavaminate synthase-like"/>
    <property type="match status" value="1"/>
</dbReference>
<name>A0ABP0IVI6_9DINO</name>
<dbReference type="Gene3D" id="2.60.120.620">
    <property type="entry name" value="q2cbj1_9rhob like domain"/>
    <property type="match status" value="1"/>
</dbReference>
<dbReference type="PANTHER" id="PTHR20883">
    <property type="entry name" value="PHYTANOYL-COA DIOXYGENASE DOMAIN CONTAINING 1"/>
    <property type="match status" value="1"/>
</dbReference>
<dbReference type="EMBL" id="CAXAMM010005125">
    <property type="protein sequence ID" value="CAK9006094.1"/>
    <property type="molecule type" value="Genomic_DNA"/>
</dbReference>
<feature type="region of interest" description="Disordered" evidence="2">
    <location>
        <begin position="194"/>
        <end position="234"/>
    </location>
</feature>
<protein>
    <submittedName>
        <fullName evidence="3">RNase H domain-containing protein</fullName>
    </submittedName>
</protein>
<accession>A0ABP0IVI6</accession>
<comment type="caution">
    <text evidence="3">The sequence shown here is derived from an EMBL/GenBank/DDBJ whole genome shotgun (WGS) entry which is preliminary data.</text>
</comment>
<evidence type="ECO:0000313" key="4">
    <source>
        <dbReference type="Proteomes" id="UP001642464"/>
    </source>
</evidence>